<name>A0A9D2S484_9FIRM</name>
<dbReference type="InterPro" id="IPR016163">
    <property type="entry name" value="Ald_DH_C"/>
</dbReference>
<dbReference type="AlphaFoldDB" id="A0A9D2S484"/>
<reference evidence="4" key="2">
    <citation type="submission" date="2021-04" db="EMBL/GenBank/DDBJ databases">
        <authorList>
            <person name="Gilroy R."/>
        </authorList>
    </citation>
    <scope>NUCLEOTIDE SEQUENCE</scope>
    <source>
        <strain evidence="4">CHK189-11263</strain>
    </source>
</reference>
<accession>A0A9D2S484</accession>
<keyword evidence="2" id="KW-0560">Oxidoreductase</keyword>
<evidence type="ECO:0000256" key="1">
    <source>
        <dbReference type="ARBA" id="ARBA00009986"/>
    </source>
</evidence>
<dbReference type="SUPFAM" id="SSF53720">
    <property type="entry name" value="ALDH-like"/>
    <property type="match status" value="1"/>
</dbReference>
<gene>
    <name evidence="4" type="ORF">H9714_00860</name>
</gene>
<dbReference type="GO" id="GO:0006081">
    <property type="term" value="P:aldehyde metabolic process"/>
    <property type="evidence" value="ECO:0007669"/>
    <property type="project" value="InterPro"/>
</dbReference>
<dbReference type="PANTHER" id="PTHR43570:SF16">
    <property type="entry name" value="ALDEHYDE DEHYDROGENASE TYPE III, ISOFORM Q"/>
    <property type="match status" value="1"/>
</dbReference>
<feature type="domain" description="Aldehyde dehydrogenase" evidence="3">
    <location>
        <begin position="1"/>
        <end position="90"/>
    </location>
</feature>
<evidence type="ECO:0000259" key="3">
    <source>
        <dbReference type="Pfam" id="PF00171"/>
    </source>
</evidence>
<dbReference type="InterPro" id="IPR015590">
    <property type="entry name" value="Aldehyde_DH_dom"/>
</dbReference>
<dbReference type="EMBL" id="DWYC01000007">
    <property type="protein sequence ID" value="HJB56082.1"/>
    <property type="molecule type" value="Genomic_DNA"/>
</dbReference>
<dbReference type="InterPro" id="IPR016161">
    <property type="entry name" value="Ald_DH/histidinol_DH"/>
</dbReference>
<dbReference type="Gene3D" id="3.40.309.10">
    <property type="entry name" value="Aldehyde Dehydrogenase, Chain A, domain 2"/>
    <property type="match status" value="1"/>
</dbReference>
<protein>
    <submittedName>
        <fullName evidence="4">Aldehyde dehydrogenase family protein</fullName>
    </submittedName>
</protein>
<dbReference type="GO" id="GO:0005737">
    <property type="term" value="C:cytoplasm"/>
    <property type="evidence" value="ECO:0007669"/>
    <property type="project" value="TreeGrafter"/>
</dbReference>
<dbReference type="InterPro" id="IPR012394">
    <property type="entry name" value="Aldehyde_DH_NAD(P)"/>
</dbReference>
<comment type="caution">
    <text evidence="4">The sequence shown here is derived from an EMBL/GenBank/DDBJ whole genome shotgun (WGS) entry which is preliminary data.</text>
</comment>
<feature type="non-terminal residue" evidence="4">
    <location>
        <position position="1"/>
    </location>
</feature>
<evidence type="ECO:0000256" key="2">
    <source>
        <dbReference type="ARBA" id="ARBA00023002"/>
    </source>
</evidence>
<dbReference type="PANTHER" id="PTHR43570">
    <property type="entry name" value="ALDEHYDE DEHYDROGENASE"/>
    <property type="match status" value="1"/>
</dbReference>
<dbReference type="Pfam" id="PF00171">
    <property type="entry name" value="Aldedh"/>
    <property type="match status" value="1"/>
</dbReference>
<reference evidence="4" key="1">
    <citation type="journal article" date="2021" name="PeerJ">
        <title>Extensive microbial diversity within the chicken gut microbiome revealed by metagenomics and culture.</title>
        <authorList>
            <person name="Gilroy R."/>
            <person name="Ravi A."/>
            <person name="Getino M."/>
            <person name="Pursley I."/>
            <person name="Horton D.L."/>
            <person name="Alikhan N.F."/>
            <person name="Baker D."/>
            <person name="Gharbi K."/>
            <person name="Hall N."/>
            <person name="Watson M."/>
            <person name="Adriaenssens E.M."/>
            <person name="Foster-Nyarko E."/>
            <person name="Jarju S."/>
            <person name="Secka A."/>
            <person name="Antonio M."/>
            <person name="Oren A."/>
            <person name="Chaudhuri R.R."/>
            <person name="La Ragione R."/>
            <person name="Hildebrand F."/>
            <person name="Pallen M.J."/>
        </authorList>
    </citation>
    <scope>NUCLEOTIDE SEQUENCE</scope>
    <source>
        <strain evidence="4">CHK189-11263</strain>
    </source>
</reference>
<sequence>PILPVLPYRDLEAVIRFIRSRPRPLALYLFTASKAVEERVLGTCSFGGGCINDTIIHLATSHMPFGGVGESGMGSYHGKQSFDTFTHYRSIVKKSTWLDLPMRYHPYSESKLKMIRKFMK</sequence>
<dbReference type="Proteomes" id="UP000824208">
    <property type="component" value="Unassembled WGS sequence"/>
</dbReference>
<comment type="similarity">
    <text evidence="1">Belongs to the aldehyde dehydrogenase family.</text>
</comment>
<evidence type="ECO:0000313" key="4">
    <source>
        <dbReference type="EMBL" id="HJB56082.1"/>
    </source>
</evidence>
<dbReference type="Gene3D" id="3.40.605.10">
    <property type="entry name" value="Aldehyde Dehydrogenase, Chain A, domain 1"/>
    <property type="match status" value="1"/>
</dbReference>
<evidence type="ECO:0000313" key="5">
    <source>
        <dbReference type="Proteomes" id="UP000824208"/>
    </source>
</evidence>
<organism evidence="4 5">
    <name type="scientific">Candidatus Flavonifractor intestinipullorum</name>
    <dbReference type="NCBI Taxonomy" id="2838587"/>
    <lineage>
        <taxon>Bacteria</taxon>
        <taxon>Bacillati</taxon>
        <taxon>Bacillota</taxon>
        <taxon>Clostridia</taxon>
        <taxon>Eubacteriales</taxon>
        <taxon>Oscillospiraceae</taxon>
        <taxon>Flavonifractor</taxon>
    </lineage>
</organism>
<dbReference type="GO" id="GO:0004029">
    <property type="term" value="F:aldehyde dehydrogenase (NAD+) activity"/>
    <property type="evidence" value="ECO:0007669"/>
    <property type="project" value="TreeGrafter"/>
</dbReference>
<dbReference type="InterPro" id="IPR016162">
    <property type="entry name" value="Ald_DH_N"/>
</dbReference>
<proteinExistence type="inferred from homology"/>